<gene>
    <name evidence="2" type="ORF">C7451_1343</name>
</gene>
<evidence type="ECO:0000313" key="3">
    <source>
        <dbReference type="Proteomes" id="UP000248014"/>
    </source>
</evidence>
<evidence type="ECO:0000256" key="1">
    <source>
        <dbReference type="SAM" id="MobiDB-lite"/>
    </source>
</evidence>
<accession>A0A2V3V1T6</accession>
<dbReference type="AlphaFoldDB" id="A0A2V3V1T6"/>
<feature type="region of interest" description="Disordered" evidence="1">
    <location>
        <begin position="1"/>
        <end position="20"/>
    </location>
</feature>
<proteinExistence type="predicted"/>
<protein>
    <submittedName>
        <fullName evidence="2">Uncharacterized protein</fullName>
    </submittedName>
</protein>
<comment type="caution">
    <text evidence="2">The sequence shown here is derived from an EMBL/GenBank/DDBJ whole genome shotgun (WGS) entry which is preliminary data.</text>
</comment>
<keyword evidence="3" id="KW-1185">Reference proteome</keyword>
<dbReference type="Proteomes" id="UP000248014">
    <property type="component" value="Unassembled WGS sequence"/>
</dbReference>
<organism evidence="2 3">
    <name type="scientific">Blastomonas natatoria</name>
    <dbReference type="NCBI Taxonomy" id="34015"/>
    <lineage>
        <taxon>Bacteria</taxon>
        <taxon>Pseudomonadati</taxon>
        <taxon>Pseudomonadota</taxon>
        <taxon>Alphaproteobacteria</taxon>
        <taxon>Sphingomonadales</taxon>
        <taxon>Sphingomonadaceae</taxon>
        <taxon>Blastomonas</taxon>
    </lineage>
</organism>
<name>A0A2V3V1T6_9SPHN</name>
<reference evidence="2 3" key="1">
    <citation type="submission" date="2018-05" db="EMBL/GenBank/DDBJ databases">
        <title>Genomic Encyclopedia of Type Strains, Phase IV (KMG-IV): sequencing the most valuable type-strain genomes for metagenomic binning, comparative biology and taxonomic classification.</title>
        <authorList>
            <person name="Goeker M."/>
        </authorList>
    </citation>
    <scope>NUCLEOTIDE SEQUENCE [LARGE SCALE GENOMIC DNA]</scope>
    <source>
        <strain evidence="2 3">DSM 3183</strain>
    </source>
</reference>
<sequence>MDNATDLPFEDTNPEPGSTAYLSVVRTFGTDRGLD</sequence>
<dbReference type="EMBL" id="QJJM01000034">
    <property type="protein sequence ID" value="PXW67264.1"/>
    <property type="molecule type" value="Genomic_DNA"/>
</dbReference>
<evidence type="ECO:0000313" key="2">
    <source>
        <dbReference type="EMBL" id="PXW67264.1"/>
    </source>
</evidence>